<proteinExistence type="predicted"/>
<evidence type="ECO:0000313" key="1">
    <source>
        <dbReference type="EMBL" id="CAE0720711.1"/>
    </source>
</evidence>
<dbReference type="AlphaFoldDB" id="A0A7S4ELG8"/>
<name>A0A7S4ELG8_9STRA</name>
<sequence>MNYFKKVKQDEATRTGGDAAAAFRINRIEEFGSKEESPPLRFVSLTSQTKTPQFSTESKNGKKCENIAKPMVYVSKSQSTGEGIAVKRDRKERNWKVSSINEIPLDFPLERTRRDIYNVPVTEIVDRISKCLRLLSIDAKFDHENATAKCKTSSDMVSFHIRLFAGGIKKEDPIIVEMQRRSGERRCFMWICKKILGAAEGGEIQAETFPLRKMPLYVMKTPIGKMKCLQDVDKSDHYRDAHEGINKSLELLRSKEKDVNVLGLESFCFLTDPLRTRVDVAIICCEAIMKGQNCSEIRDAIGDMLQRDAFLPGEYEMQGRKDVDEKCRSLAIVLLSNVLALMSHNGCLDDAIQNQKWFTDFLIPSLSDEVKNFEISSSNAYEASCGLNHMATCSVIAKRMIKENFTIEDLQLANEFAMYNHELLASETKRSLEVLWKCV</sequence>
<gene>
    <name evidence="1" type="ORF">PAUS00366_LOCUS13465</name>
</gene>
<reference evidence="1" key="1">
    <citation type="submission" date="2021-01" db="EMBL/GenBank/DDBJ databases">
        <authorList>
            <person name="Corre E."/>
            <person name="Pelletier E."/>
            <person name="Niang G."/>
            <person name="Scheremetjew M."/>
            <person name="Finn R."/>
            <person name="Kale V."/>
            <person name="Holt S."/>
            <person name="Cochrane G."/>
            <person name="Meng A."/>
            <person name="Brown T."/>
            <person name="Cohen L."/>
        </authorList>
    </citation>
    <scope>NUCLEOTIDE SEQUENCE</scope>
    <source>
        <strain evidence="1">10249 10 AB</strain>
    </source>
</reference>
<accession>A0A7S4ELG8</accession>
<dbReference type="EMBL" id="HBIX01018906">
    <property type="protein sequence ID" value="CAE0720711.1"/>
    <property type="molecule type" value="Transcribed_RNA"/>
</dbReference>
<protein>
    <submittedName>
        <fullName evidence="1">Uncharacterized protein</fullName>
    </submittedName>
</protein>
<organism evidence="1">
    <name type="scientific">Pseudo-nitzschia australis</name>
    <dbReference type="NCBI Taxonomy" id="44445"/>
    <lineage>
        <taxon>Eukaryota</taxon>
        <taxon>Sar</taxon>
        <taxon>Stramenopiles</taxon>
        <taxon>Ochrophyta</taxon>
        <taxon>Bacillariophyta</taxon>
        <taxon>Bacillariophyceae</taxon>
        <taxon>Bacillariophycidae</taxon>
        <taxon>Bacillariales</taxon>
        <taxon>Bacillariaceae</taxon>
        <taxon>Pseudo-nitzschia</taxon>
    </lineage>
</organism>